<dbReference type="Proteomes" id="UP000582090">
    <property type="component" value="Unassembled WGS sequence"/>
</dbReference>
<dbReference type="AlphaFoldDB" id="A0A7W6GEC0"/>
<evidence type="ECO:0000313" key="2">
    <source>
        <dbReference type="EMBL" id="MBB3966536.1"/>
    </source>
</evidence>
<name>A0A7W6GEC0_9HYPH</name>
<evidence type="ECO:0000256" key="1">
    <source>
        <dbReference type="SAM" id="Phobius"/>
    </source>
</evidence>
<keyword evidence="1" id="KW-0472">Membrane</keyword>
<organism evidence="2 3">
    <name type="scientific">Rhizobium metallidurans</name>
    <dbReference type="NCBI Taxonomy" id="1265931"/>
    <lineage>
        <taxon>Bacteria</taxon>
        <taxon>Pseudomonadati</taxon>
        <taxon>Pseudomonadota</taxon>
        <taxon>Alphaproteobacteria</taxon>
        <taxon>Hyphomicrobiales</taxon>
        <taxon>Rhizobiaceae</taxon>
        <taxon>Rhizobium/Agrobacterium group</taxon>
        <taxon>Rhizobium</taxon>
    </lineage>
</organism>
<protein>
    <submittedName>
        <fullName evidence="2">Uncharacterized protein</fullName>
    </submittedName>
</protein>
<feature type="transmembrane region" description="Helical" evidence="1">
    <location>
        <begin position="12"/>
        <end position="33"/>
    </location>
</feature>
<reference evidence="2 3" key="1">
    <citation type="submission" date="2020-08" db="EMBL/GenBank/DDBJ databases">
        <title>Genomic Encyclopedia of Type Strains, Phase IV (KMG-IV): sequencing the most valuable type-strain genomes for metagenomic binning, comparative biology and taxonomic classification.</title>
        <authorList>
            <person name="Goeker M."/>
        </authorList>
    </citation>
    <scope>NUCLEOTIDE SEQUENCE [LARGE SCALE GENOMIC DNA]</scope>
    <source>
        <strain evidence="2 3">DSM 26575</strain>
    </source>
</reference>
<gene>
    <name evidence="2" type="ORF">GGQ67_004223</name>
</gene>
<accession>A0A7W6GEC0</accession>
<keyword evidence="3" id="KW-1185">Reference proteome</keyword>
<sequence length="39" mass="4258">MKSTGNKARRGMTRFVAIIFITAVVIATAYYFVFTPGSA</sequence>
<comment type="caution">
    <text evidence="2">The sequence shown here is derived from an EMBL/GenBank/DDBJ whole genome shotgun (WGS) entry which is preliminary data.</text>
</comment>
<evidence type="ECO:0000313" key="3">
    <source>
        <dbReference type="Proteomes" id="UP000582090"/>
    </source>
</evidence>
<dbReference type="EMBL" id="JACIDW010000018">
    <property type="protein sequence ID" value="MBB3966536.1"/>
    <property type="molecule type" value="Genomic_DNA"/>
</dbReference>
<keyword evidence="1" id="KW-1133">Transmembrane helix</keyword>
<proteinExistence type="predicted"/>
<keyword evidence="1" id="KW-0812">Transmembrane</keyword>